<dbReference type="InterPro" id="IPR050606">
    <property type="entry name" value="Calponin-like"/>
</dbReference>
<comment type="caution">
    <text evidence="2">The sequence shown here is derived from an EMBL/GenBank/DDBJ whole genome shotgun (WGS) entry which is preliminary data.</text>
</comment>
<dbReference type="InterPro" id="IPR001715">
    <property type="entry name" value="CH_dom"/>
</dbReference>
<evidence type="ECO:0000313" key="3">
    <source>
        <dbReference type="Proteomes" id="UP001189429"/>
    </source>
</evidence>
<reference evidence="2" key="1">
    <citation type="submission" date="2023-10" db="EMBL/GenBank/DDBJ databases">
        <authorList>
            <person name="Chen Y."/>
            <person name="Shah S."/>
            <person name="Dougan E. K."/>
            <person name="Thang M."/>
            <person name="Chan C."/>
        </authorList>
    </citation>
    <scope>NUCLEOTIDE SEQUENCE [LARGE SCALE GENOMIC DNA]</scope>
</reference>
<gene>
    <name evidence="2" type="ORF">PCOR1329_LOCUS78987</name>
</gene>
<dbReference type="Gene3D" id="1.10.418.10">
    <property type="entry name" value="Calponin-like domain"/>
    <property type="match status" value="1"/>
</dbReference>
<dbReference type="InterPro" id="IPR036872">
    <property type="entry name" value="CH_dom_sf"/>
</dbReference>
<protein>
    <recommendedName>
        <fullName evidence="1">Calponin-homology (CH) domain-containing protein</fullName>
    </recommendedName>
</protein>
<dbReference type="EMBL" id="CAUYUJ010021059">
    <property type="protein sequence ID" value="CAK0902335.1"/>
    <property type="molecule type" value="Genomic_DNA"/>
</dbReference>
<dbReference type="Pfam" id="PF00307">
    <property type="entry name" value="CH"/>
    <property type="match status" value="1"/>
</dbReference>
<keyword evidence="3" id="KW-1185">Reference proteome</keyword>
<dbReference type="InterPro" id="IPR003096">
    <property type="entry name" value="SM22_calponin"/>
</dbReference>
<name>A0ABN9XQU2_9DINO</name>
<dbReference type="PANTHER" id="PTHR47385">
    <property type="entry name" value="CALPONIN"/>
    <property type="match status" value="1"/>
</dbReference>
<accession>A0ABN9XQU2</accession>
<sequence length="190" mass="20559">MADEVAYGLDRELKAKQAAKYDVGLERQVADWITAVSGQQAEEGQTFAGWLRDGRVLCGLVNAISPGAIKKVNTSSMAFKQMENISFFTDAARKLGVPESAVFSTPDTDLYEEKNVGSVVNCVYTLGGAVQVSCPGFQGPHLGVPITVESKDRRRSFGRITDQSQGFSATLDIQRPSEETASSAWCGRTR</sequence>
<dbReference type="PROSITE" id="PS50021">
    <property type="entry name" value="CH"/>
    <property type="match status" value="1"/>
</dbReference>
<dbReference type="SMART" id="SM00033">
    <property type="entry name" value="CH"/>
    <property type="match status" value="1"/>
</dbReference>
<feature type="domain" description="Calponin-homology (CH)" evidence="1">
    <location>
        <begin position="23"/>
        <end position="131"/>
    </location>
</feature>
<organism evidence="2 3">
    <name type="scientific">Prorocentrum cordatum</name>
    <dbReference type="NCBI Taxonomy" id="2364126"/>
    <lineage>
        <taxon>Eukaryota</taxon>
        <taxon>Sar</taxon>
        <taxon>Alveolata</taxon>
        <taxon>Dinophyceae</taxon>
        <taxon>Prorocentrales</taxon>
        <taxon>Prorocentraceae</taxon>
        <taxon>Prorocentrum</taxon>
    </lineage>
</organism>
<evidence type="ECO:0000313" key="2">
    <source>
        <dbReference type="EMBL" id="CAK0902335.1"/>
    </source>
</evidence>
<proteinExistence type="predicted"/>
<dbReference type="PRINTS" id="PR00888">
    <property type="entry name" value="SM22CALPONIN"/>
</dbReference>
<dbReference type="SUPFAM" id="SSF47576">
    <property type="entry name" value="Calponin-homology domain, CH-domain"/>
    <property type="match status" value="1"/>
</dbReference>
<evidence type="ECO:0000259" key="1">
    <source>
        <dbReference type="PROSITE" id="PS50021"/>
    </source>
</evidence>
<dbReference type="Proteomes" id="UP001189429">
    <property type="component" value="Unassembled WGS sequence"/>
</dbReference>
<dbReference type="PANTHER" id="PTHR47385:SF14">
    <property type="entry name" value="TRANSGELIN"/>
    <property type="match status" value="1"/>
</dbReference>